<keyword evidence="2" id="KW-1185">Reference proteome</keyword>
<name>A0ABQ5NLV9_9BACI</name>
<sequence>MVMIVKPKELRDMYKKVEPYLVEISNNQQPILNNEAPQEIQELYQEYLEENKKWREKTRAFRELLYKQEE</sequence>
<comment type="caution">
    <text evidence="1">The sequence shown here is derived from an EMBL/GenBank/DDBJ whole genome shotgun (WGS) entry which is preliminary data.</text>
</comment>
<evidence type="ECO:0000313" key="1">
    <source>
        <dbReference type="EMBL" id="GLC89340.1"/>
    </source>
</evidence>
<dbReference type="Proteomes" id="UP001065593">
    <property type="component" value="Unassembled WGS sequence"/>
</dbReference>
<proteinExistence type="predicted"/>
<accession>A0ABQ5NLV9</accession>
<reference evidence="1" key="1">
    <citation type="submission" date="2022-08" db="EMBL/GenBank/DDBJ databases">
        <title>Draft genome sequence of Lysinibacillus sp. strain KH24.</title>
        <authorList>
            <person name="Kanbe H."/>
            <person name="Itoh H."/>
        </authorList>
    </citation>
    <scope>NUCLEOTIDE SEQUENCE</scope>
    <source>
        <strain evidence="1">KH24</strain>
    </source>
</reference>
<protein>
    <submittedName>
        <fullName evidence="1">Uncharacterized protein</fullName>
    </submittedName>
</protein>
<gene>
    <name evidence="1" type="ORF">LYSBPC_24670</name>
</gene>
<dbReference type="EMBL" id="BRZA01000002">
    <property type="protein sequence ID" value="GLC89340.1"/>
    <property type="molecule type" value="Genomic_DNA"/>
</dbReference>
<organism evidence="1 2">
    <name type="scientific">Lysinibacillus piscis</name>
    <dbReference type="NCBI Taxonomy" id="2518931"/>
    <lineage>
        <taxon>Bacteria</taxon>
        <taxon>Bacillati</taxon>
        <taxon>Bacillota</taxon>
        <taxon>Bacilli</taxon>
        <taxon>Bacillales</taxon>
        <taxon>Bacillaceae</taxon>
        <taxon>Lysinibacillus</taxon>
    </lineage>
</organism>
<evidence type="ECO:0000313" key="2">
    <source>
        <dbReference type="Proteomes" id="UP001065593"/>
    </source>
</evidence>